<evidence type="ECO:0000256" key="2">
    <source>
        <dbReference type="ARBA" id="ARBA00010110"/>
    </source>
</evidence>
<feature type="transmembrane region" description="Helical" evidence="10">
    <location>
        <begin position="15"/>
        <end position="37"/>
    </location>
</feature>
<gene>
    <name evidence="11" type="primary">arsB</name>
    <name evidence="11" type="ORF">GZH52_10660</name>
</gene>
<keyword evidence="7 9" id="KW-1133">Transmembrane helix</keyword>
<dbReference type="AlphaFoldDB" id="A0A6B2KSY1"/>
<dbReference type="GO" id="GO:0015105">
    <property type="term" value="F:arsenite transmembrane transporter activity"/>
    <property type="evidence" value="ECO:0007669"/>
    <property type="project" value="TreeGrafter"/>
</dbReference>
<dbReference type="InterPro" id="IPR002657">
    <property type="entry name" value="BilAc:Na_symport/Acr3"/>
</dbReference>
<keyword evidence="6" id="KW-0059">Arsenical resistance</keyword>
<accession>A0A6B2KSY1</accession>
<keyword evidence="4 9" id="KW-1003">Cell membrane</keyword>
<name>A0A6B2KSY1_9NEIS</name>
<dbReference type="Pfam" id="PF01758">
    <property type="entry name" value="SBF"/>
    <property type="match status" value="1"/>
</dbReference>
<protein>
    <submittedName>
        <fullName evidence="11">ACR3 family arsenite efflux transporter</fullName>
    </submittedName>
</protein>
<feature type="transmembrane region" description="Helical" evidence="10">
    <location>
        <begin position="254"/>
        <end position="279"/>
    </location>
</feature>
<keyword evidence="8 9" id="KW-0472">Membrane</keyword>
<evidence type="ECO:0000256" key="9">
    <source>
        <dbReference type="PIRNR" id="PIRNR005508"/>
    </source>
</evidence>
<dbReference type="FunFam" id="1.20.1530.20:FF:000009">
    <property type="entry name" value="Arsenite transporter, ACR3 family"/>
    <property type="match status" value="1"/>
</dbReference>
<dbReference type="GO" id="GO:0005886">
    <property type="term" value="C:plasma membrane"/>
    <property type="evidence" value="ECO:0007669"/>
    <property type="project" value="UniProtKB-SubCell"/>
</dbReference>
<comment type="similarity">
    <text evidence="2 9">Belongs to the arsenical resistance-3 (ACR3) (TC 2.A.59) family.</text>
</comment>
<comment type="caution">
    <text evidence="11">The sequence shown here is derived from an EMBL/GenBank/DDBJ whole genome shotgun (WGS) entry which is preliminary data.</text>
</comment>
<dbReference type="RefSeq" id="WP_163316451.1">
    <property type="nucleotide sequence ID" value="NZ_JAAGAA010000009.1"/>
</dbReference>
<feature type="transmembrane region" description="Helical" evidence="10">
    <location>
        <begin position="142"/>
        <end position="164"/>
    </location>
</feature>
<dbReference type="InterPro" id="IPR038770">
    <property type="entry name" value="Na+/solute_symporter_sf"/>
</dbReference>
<organism evidence="11 12">
    <name type="scientific">Crenobacter caeni</name>
    <dbReference type="NCBI Taxonomy" id="2705474"/>
    <lineage>
        <taxon>Bacteria</taxon>
        <taxon>Pseudomonadati</taxon>
        <taxon>Pseudomonadota</taxon>
        <taxon>Betaproteobacteria</taxon>
        <taxon>Neisseriales</taxon>
        <taxon>Neisseriaceae</taxon>
        <taxon>Crenobacter</taxon>
    </lineage>
</organism>
<reference evidence="11 12" key="1">
    <citation type="submission" date="2020-02" db="EMBL/GenBank/DDBJ databases">
        <authorList>
            <person name="Yang Z."/>
        </authorList>
    </citation>
    <scope>NUCLEOTIDE SEQUENCE [LARGE SCALE GENOMIC DNA]</scope>
    <source>
        <strain evidence="11 12">HX-7-9</strain>
    </source>
</reference>
<evidence type="ECO:0000256" key="8">
    <source>
        <dbReference type="ARBA" id="ARBA00023136"/>
    </source>
</evidence>
<proteinExistence type="inferred from homology"/>
<feature type="transmembrane region" description="Helical" evidence="10">
    <location>
        <begin position="43"/>
        <end position="61"/>
    </location>
</feature>
<dbReference type="GO" id="GO:0015104">
    <property type="term" value="F:antimonite transmembrane transporter activity"/>
    <property type="evidence" value="ECO:0007669"/>
    <property type="project" value="TreeGrafter"/>
</dbReference>
<evidence type="ECO:0000313" key="12">
    <source>
        <dbReference type="Proteomes" id="UP000482578"/>
    </source>
</evidence>
<keyword evidence="12" id="KW-1185">Reference proteome</keyword>
<comment type="subcellular location">
    <subcellularLocation>
        <location evidence="1 9">Cell membrane</location>
        <topology evidence="1 9">Multi-pass membrane protein</topology>
    </subcellularLocation>
</comment>
<dbReference type="Proteomes" id="UP000482578">
    <property type="component" value="Unassembled WGS sequence"/>
</dbReference>
<feature type="transmembrane region" description="Helical" evidence="10">
    <location>
        <begin position="82"/>
        <end position="105"/>
    </location>
</feature>
<evidence type="ECO:0000256" key="7">
    <source>
        <dbReference type="ARBA" id="ARBA00022989"/>
    </source>
</evidence>
<keyword evidence="5 9" id="KW-0812">Transmembrane</keyword>
<feature type="transmembrane region" description="Helical" evidence="10">
    <location>
        <begin position="111"/>
        <end position="130"/>
    </location>
</feature>
<dbReference type="PIRSF" id="PIRSF005508">
    <property type="entry name" value="Acr3"/>
    <property type="match status" value="1"/>
</dbReference>
<evidence type="ECO:0000256" key="3">
    <source>
        <dbReference type="ARBA" id="ARBA00022448"/>
    </source>
</evidence>
<dbReference type="PANTHER" id="PTHR43057:SF1">
    <property type="entry name" value="ARSENICAL-RESISTANCE PROTEIN 3"/>
    <property type="match status" value="1"/>
</dbReference>
<dbReference type="GO" id="GO:0046685">
    <property type="term" value="P:response to arsenic-containing substance"/>
    <property type="evidence" value="ECO:0007669"/>
    <property type="project" value="UniProtKB-KW"/>
</dbReference>
<evidence type="ECO:0000256" key="1">
    <source>
        <dbReference type="ARBA" id="ARBA00004651"/>
    </source>
</evidence>
<evidence type="ECO:0000313" key="11">
    <source>
        <dbReference type="EMBL" id="NDV13248.1"/>
    </source>
</evidence>
<evidence type="ECO:0000256" key="4">
    <source>
        <dbReference type="ARBA" id="ARBA00022475"/>
    </source>
</evidence>
<dbReference type="Gene3D" id="1.20.1530.20">
    <property type="match status" value="1"/>
</dbReference>
<feature type="transmembrane region" description="Helical" evidence="10">
    <location>
        <begin position="176"/>
        <end position="203"/>
    </location>
</feature>
<evidence type="ECO:0000256" key="6">
    <source>
        <dbReference type="ARBA" id="ARBA00022849"/>
    </source>
</evidence>
<dbReference type="GO" id="GO:0015297">
    <property type="term" value="F:antiporter activity"/>
    <property type="evidence" value="ECO:0007669"/>
    <property type="project" value="UniProtKB-UniRule"/>
</dbReference>
<feature type="transmembrane region" description="Helical" evidence="10">
    <location>
        <begin position="300"/>
        <end position="321"/>
    </location>
</feature>
<dbReference type="EMBL" id="JAAGAA010000009">
    <property type="protein sequence ID" value="NDV13248.1"/>
    <property type="molecule type" value="Genomic_DNA"/>
</dbReference>
<dbReference type="InterPro" id="IPR004706">
    <property type="entry name" value="Arsenical-R_Acr3"/>
</dbReference>
<keyword evidence="3 9" id="KW-0813">Transport</keyword>
<dbReference type="PANTHER" id="PTHR43057">
    <property type="entry name" value="ARSENITE EFFLUX TRANSPORTER"/>
    <property type="match status" value="1"/>
</dbReference>
<evidence type="ECO:0000256" key="10">
    <source>
        <dbReference type="SAM" id="Phobius"/>
    </source>
</evidence>
<evidence type="ECO:0000256" key="5">
    <source>
        <dbReference type="ARBA" id="ARBA00022692"/>
    </source>
</evidence>
<dbReference type="NCBIfam" id="TIGR00832">
    <property type="entry name" value="acr3"/>
    <property type="match status" value="1"/>
</dbReference>
<feature type="transmembrane region" description="Helical" evidence="10">
    <location>
        <begin position="224"/>
        <end position="242"/>
    </location>
</feature>
<feature type="transmembrane region" description="Helical" evidence="10">
    <location>
        <begin position="327"/>
        <end position="345"/>
    </location>
</feature>
<sequence length="352" mass="38644">MSTTSQRLSFLDRYLTLWIFAAMALGIVLGILIPGFAETLNSLSLGSTNIPIAIGLIVMMYPPLARVHYEDLPRVFADKRMLALSLMQNWVIGPALMFALAVIFLRDQPEYMTGVILIGLARCIAMVIVWNQLARGDNQYVAGLVAFNSIFQILFFSVFAWFYLSVLPPLFGLQGQVIAVGFTTIAEAVLVYLGIPFAAGYLTRKLLIARRGNDWYETRFLPKISPLTLVALLLTIVAMFSLKGADVVRLPLDALRIALPLMIYFVVMFFVSFLMGRLIGEDYAKTTAMSFTAASNNFELAIAVAIAAFGLASPVAFAAVIGPLVEVPVLILLVNAALWMGRRWFVGRGAPS</sequence>